<keyword evidence="3" id="KW-0539">Nucleus</keyword>
<organism evidence="8 9">
    <name type="scientific">Seminavis robusta</name>
    <dbReference type="NCBI Taxonomy" id="568900"/>
    <lineage>
        <taxon>Eukaryota</taxon>
        <taxon>Sar</taxon>
        <taxon>Stramenopiles</taxon>
        <taxon>Ochrophyta</taxon>
        <taxon>Bacillariophyta</taxon>
        <taxon>Bacillariophyceae</taxon>
        <taxon>Bacillariophycidae</taxon>
        <taxon>Naviculales</taxon>
        <taxon>Naviculaceae</taxon>
        <taxon>Seminavis</taxon>
    </lineage>
</organism>
<dbReference type="AlphaFoldDB" id="A0A9N8DTK9"/>
<feature type="compositionally biased region" description="Polar residues" evidence="6">
    <location>
        <begin position="26"/>
        <end position="59"/>
    </location>
</feature>
<comment type="caution">
    <text evidence="8">The sequence shown here is derived from an EMBL/GenBank/DDBJ whole genome shotgun (WGS) entry which is preliminary data.</text>
</comment>
<dbReference type="PANTHER" id="PTHR10015">
    <property type="entry name" value="HEAT SHOCK TRANSCRIPTION FACTOR"/>
    <property type="match status" value="1"/>
</dbReference>
<dbReference type="EMBL" id="CAICTM010000278">
    <property type="protein sequence ID" value="CAB9506804.1"/>
    <property type="molecule type" value="Genomic_DNA"/>
</dbReference>
<feature type="compositionally biased region" description="Low complexity" evidence="6">
    <location>
        <begin position="200"/>
        <end position="214"/>
    </location>
</feature>
<keyword evidence="9" id="KW-1185">Reference proteome</keyword>
<evidence type="ECO:0000256" key="2">
    <source>
        <dbReference type="ARBA" id="ARBA00023125"/>
    </source>
</evidence>
<comment type="similarity">
    <text evidence="4">Belongs to the HSF family.</text>
</comment>
<dbReference type="GO" id="GO:0003700">
    <property type="term" value="F:DNA-binding transcription factor activity"/>
    <property type="evidence" value="ECO:0007669"/>
    <property type="project" value="InterPro"/>
</dbReference>
<proteinExistence type="inferred from homology"/>
<dbReference type="Gene3D" id="1.10.10.10">
    <property type="entry name" value="Winged helix-like DNA-binding domain superfamily/Winged helix DNA-binding domain"/>
    <property type="match status" value="1"/>
</dbReference>
<evidence type="ECO:0000256" key="1">
    <source>
        <dbReference type="ARBA" id="ARBA00004123"/>
    </source>
</evidence>
<gene>
    <name evidence="8" type="ORF">SEMRO_279_G106880.1</name>
</gene>
<dbReference type="GO" id="GO:0005634">
    <property type="term" value="C:nucleus"/>
    <property type="evidence" value="ECO:0007669"/>
    <property type="project" value="UniProtKB-SubCell"/>
</dbReference>
<comment type="subcellular location">
    <subcellularLocation>
        <location evidence="1">Nucleus</location>
    </subcellularLocation>
</comment>
<dbReference type="PANTHER" id="PTHR10015:SF206">
    <property type="entry name" value="HSF-TYPE DNA-BINDING DOMAIN-CONTAINING PROTEIN"/>
    <property type="match status" value="1"/>
</dbReference>
<evidence type="ECO:0000256" key="4">
    <source>
        <dbReference type="RuleBase" id="RU004020"/>
    </source>
</evidence>
<feature type="region of interest" description="Disordered" evidence="6">
    <location>
        <begin position="181"/>
        <end position="233"/>
    </location>
</feature>
<dbReference type="GO" id="GO:0043565">
    <property type="term" value="F:sequence-specific DNA binding"/>
    <property type="evidence" value="ECO:0007669"/>
    <property type="project" value="InterPro"/>
</dbReference>
<dbReference type="SMART" id="SM00415">
    <property type="entry name" value="HSF"/>
    <property type="match status" value="1"/>
</dbReference>
<name>A0A9N8DTK9_9STRA</name>
<evidence type="ECO:0000313" key="9">
    <source>
        <dbReference type="Proteomes" id="UP001153069"/>
    </source>
</evidence>
<evidence type="ECO:0000256" key="6">
    <source>
        <dbReference type="SAM" id="MobiDB-lite"/>
    </source>
</evidence>
<feature type="domain" description="HSF-type DNA-binding" evidence="7">
    <location>
        <begin position="81"/>
        <end position="182"/>
    </location>
</feature>
<keyword evidence="2 8" id="KW-0238">DNA-binding</keyword>
<dbReference type="InterPro" id="IPR036388">
    <property type="entry name" value="WH-like_DNA-bd_sf"/>
</dbReference>
<evidence type="ECO:0000259" key="7">
    <source>
        <dbReference type="SMART" id="SM00415"/>
    </source>
</evidence>
<evidence type="ECO:0000256" key="5">
    <source>
        <dbReference type="SAM" id="Coils"/>
    </source>
</evidence>
<evidence type="ECO:0000256" key="3">
    <source>
        <dbReference type="ARBA" id="ARBA00023242"/>
    </source>
</evidence>
<keyword evidence="5" id="KW-0175">Coiled coil</keyword>
<dbReference type="SUPFAM" id="SSF46785">
    <property type="entry name" value="Winged helix' DNA-binding domain"/>
    <property type="match status" value="1"/>
</dbReference>
<dbReference type="OrthoDB" id="49536at2759"/>
<accession>A0A9N8DTK9</accession>
<dbReference type="InterPro" id="IPR000232">
    <property type="entry name" value="HSF_DNA-bd"/>
</dbReference>
<evidence type="ECO:0000313" key="8">
    <source>
        <dbReference type="EMBL" id="CAB9506804.1"/>
    </source>
</evidence>
<dbReference type="InterPro" id="IPR036390">
    <property type="entry name" value="WH_DNA-bd_sf"/>
</dbReference>
<dbReference type="Proteomes" id="UP001153069">
    <property type="component" value="Unassembled WGS sequence"/>
</dbReference>
<protein>
    <submittedName>
        <fullName evidence="8">HSF-type DNA-binding</fullName>
    </submittedName>
</protein>
<feature type="region of interest" description="Disordered" evidence="6">
    <location>
        <begin position="1"/>
        <end position="59"/>
    </location>
</feature>
<dbReference type="Pfam" id="PF00447">
    <property type="entry name" value="HSF_DNA-bind"/>
    <property type="match status" value="1"/>
</dbReference>
<sequence>MSPRLLTPRVQSTHKSNQKRIEQPSHKSSLAKRSQTQFSTTRHHNTNNTIMHSPVATSPSKATITTTMADKSDTSNGNQLSLPQTLMKLLIEGNASEAIWWLPGGNEFAINAALFPSQVLEVYFPGCKYASFIRRLHKMGFSRETRALKKVNGMKIPPNTVAFRHANFRSDRPELASDIKQRASGNGSSHKSAQAKKAAKSSVSSHSSRSSSPSEQQAGSPVVRPASASAMHHDAAPVHSISFPTSVPSAFRPVASPAYSSSLLPMAPLLGGGEEEKQSLQPEVDSTGALEYIHSLRQAQQQQLRRLEQERLLREIMLEEEATQQQLRLAQERILRRQLDSVVAPQASHALAAASTLQQQLHPSLLLRPTVPSAASPIQDDVLRRLQAIRQLQSQATADAADSSSSMQS</sequence>
<feature type="coiled-coil region" evidence="5">
    <location>
        <begin position="290"/>
        <end position="333"/>
    </location>
</feature>
<reference evidence="8" key="1">
    <citation type="submission" date="2020-06" db="EMBL/GenBank/DDBJ databases">
        <authorList>
            <consortium name="Plant Systems Biology data submission"/>
        </authorList>
    </citation>
    <scope>NUCLEOTIDE SEQUENCE</scope>
    <source>
        <strain evidence="8">D6</strain>
    </source>
</reference>